<dbReference type="InterPro" id="IPR012337">
    <property type="entry name" value="RNaseH-like_sf"/>
</dbReference>
<organism evidence="3 4">
    <name type="scientific">Ceratina calcarata</name>
    <dbReference type="NCBI Taxonomy" id="156304"/>
    <lineage>
        <taxon>Eukaryota</taxon>
        <taxon>Metazoa</taxon>
        <taxon>Ecdysozoa</taxon>
        <taxon>Arthropoda</taxon>
        <taxon>Hexapoda</taxon>
        <taxon>Insecta</taxon>
        <taxon>Pterygota</taxon>
        <taxon>Neoptera</taxon>
        <taxon>Endopterygota</taxon>
        <taxon>Hymenoptera</taxon>
        <taxon>Apocrita</taxon>
        <taxon>Aculeata</taxon>
        <taxon>Apoidea</taxon>
        <taxon>Anthophila</taxon>
        <taxon>Apidae</taxon>
        <taxon>Ceratina</taxon>
        <taxon>Zadontomerus</taxon>
    </lineage>
</organism>
<feature type="transmembrane region" description="Helical" evidence="1">
    <location>
        <begin position="105"/>
        <end position="124"/>
    </location>
</feature>
<dbReference type="InterPro" id="IPR036397">
    <property type="entry name" value="RNaseH_sf"/>
</dbReference>
<dbReference type="PANTHER" id="PTHR47331">
    <property type="entry name" value="PHD-TYPE DOMAIN-CONTAINING PROTEIN"/>
    <property type="match status" value="1"/>
</dbReference>
<dbReference type="PROSITE" id="PS50994">
    <property type="entry name" value="INTEGRASE"/>
    <property type="match status" value="1"/>
</dbReference>
<dbReference type="GO" id="GO:0015074">
    <property type="term" value="P:DNA integration"/>
    <property type="evidence" value="ECO:0007669"/>
    <property type="project" value="InterPro"/>
</dbReference>
<dbReference type="RefSeq" id="XP_026672465.1">
    <property type="nucleotide sequence ID" value="XM_026816664.1"/>
</dbReference>
<keyword evidence="1" id="KW-0472">Membrane</keyword>
<dbReference type="KEGG" id="ccal:113464792"/>
<dbReference type="InterPro" id="IPR008042">
    <property type="entry name" value="Retrotrans_Pao"/>
</dbReference>
<evidence type="ECO:0000313" key="4">
    <source>
        <dbReference type="RefSeq" id="XP_026672465.1"/>
    </source>
</evidence>
<dbReference type="Proteomes" id="UP000694925">
    <property type="component" value="Unplaced"/>
</dbReference>
<protein>
    <submittedName>
        <fullName evidence="4">Uncharacterized protein LOC113464792</fullName>
    </submittedName>
</protein>
<dbReference type="GeneID" id="113464792"/>
<evidence type="ECO:0000256" key="1">
    <source>
        <dbReference type="SAM" id="Phobius"/>
    </source>
</evidence>
<dbReference type="SUPFAM" id="SSF53098">
    <property type="entry name" value="Ribonuclease H-like"/>
    <property type="match status" value="1"/>
</dbReference>
<dbReference type="Pfam" id="PF17921">
    <property type="entry name" value="Integrase_H2C2"/>
    <property type="match status" value="1"/>
</dbReference>
<feature type="domain" description="Integrase catalytic" evidence="2">
    <location>
        <begin position="552"/>
        <end position="738"/>
    </location>
</feature>
<keyword evidence="3" id="KW-1185">Reference proteome</keyword>
<reference evidence="4" key="1">
    <citation type="submission" date="2025-08" db="UniProtKB">
        <authorList>
            <consortium name="RefSeq"/>
        </authorList>
    </citation>
    <scope>IDENTIFICATION</scope>
    <source>
        <tissue evidence="4">Whole body</tissue>
    </source>
</reference>
<evidence type="ECO:0000259" key="2">
    <source>
        <dbReference type="PROSITE" id="PS50994"/>
    </source>
</evidence>
<sequence length="876" mass="100530">MRRSTYSCETENEARQRVHQAIDINKFANWEMHGWASNSTEVLKGLKTDNNPGRLIGVDSGTCGVEKVLGLRWANSNDQLGFNFNPGKISEDIYNGKKKPTKREFLGVIMSVFDPLGFLTPFTIQSRILMQYIWSSGIGWDEVLRDEEFTHWQQWLIELGKIGKCSIPRCYQDRNYQLRTAELHVFCDASTKAYAAVAYWRFKLPNETFRVSIIMSKSRVAPLKVMSVPRLELQAALLATRLAKTIASEHDFRITRRIFWSDSKTVLHWIRKDPREFKIFVANRLSEIRENSEVNEWRWVPTKDNPADDGTRAAPNALDENSRWLAGPSFLTKADSLWPKSDVHFEVDTADLEFSKSFLPVANVVEEQHLLLNFSRFSSLSRLLSTVSRVLEAVDRWRNRSHSCLERKVNAEIICYKLSQSISFPEELNCIERSKAVPRSSRVASLNPFIDKDNVLRAEGRLGNFTSHDFATHPIILDGKEKFAQLLVKDSHERFYHGSHETVINELRQKFWIVGLRQALKSLVSKCIVCKIRRGLPAKPKMADLPPARLACFVRPFTHCGLDYFGPMQVKIGRRREKRWGALFTCMTTRAIHIELAHSLSTDSAIMAFRRFSAVRGTPVCVYSDNGTNFRGMDRELKQAIRELNRTEINNFACKNNIEWKFNPPTASHMGGAWERMIRSVKTALGTVLKEQAPREEVLITLLAEVAHCVNSRPLTHVSTDPRDDEALTPNHFLLGSSSGQIRISRCDLQTTCPRKQWRLAQSFADAFWRRWLREFLPTLMPRKKWRESEPPLKVGDIVLILDDNTERNTWRKGVITEVFPGADGQVRVAEVRTANGNLQNIEAFTCKTWPLIFECQERKVLGLGKAWQNCCLTNI</sequence>
<name>A0AAJ7S6N4_9HYME</name>
<gene>
    <name evidence="4" type="primary">LOC113464792</name>
</gene>
<dbReference type="Pfam" id="PF18701">
    <property type="entry name" value="DUF5641"/>
    <property type="match status" value="1"/>
</dbReference>
<keyword evidence="1" id="KW-1133">Transmembrane helix</keyword>
<dbReference type="AlphaFoldDB" id="A0AAJ7S6N4"/>
<dbReference type="InterPro" id="IPR041588">
    <property type="entry name" value="Integrase_H2C2"/>
</dbReference>
<dbReference type="Gene3D" id="3.30.420.10">
    <property type="entry name" value="Ribonuclease H-like superfamily/Ribonuclease H"/>
    <property type="match status" value="1"/>
</dbReference>
<evidence type="ECO:0000313" key="3">
    <source>
        <dbReference type="Proteomes" id="UP000694925"/>
    </source>
</evidence>
<dbReference type="InterPro" id="IPR040676">
    <property type="entry name" value="DUF5641"/>
</dbReference>
<dbReference type="InterPro" id="IPR001584">
    <property type="entry name" value="Integrase_cat-core"/>
</dbReference>
<dbReference type="GO" id="GO:0003676">
    <property type="term" value="F:nucleic acid binding"/>
    <property type="evidence" value="ECO:0007669"/>
    <property type="project" value="InterPro"/>
</dbReference>
<accession>A0AAJ7S6N4</accession>
<keyword evidence="1" id="KW-0812">Transmembrane</keyword>
<dbReference type="Pfam" id="PF05380">
    <property type="entry name" value="Peptidase_A17"/>
    <property type="match status" value="1"/>
</dbReference>
<proteinExistence type="predicted"/>